<keyword evidence="1" id="KW-0677">Repeat</keyword>
<protein>
    <submittedName>
        <fullName evidence="5">NACHT and Ankyrin domain</fullName>
    </submittedName>
</protein>
<keyword evidence="6" id="KW-1185">Reference proteome</keyword>
<keyword evidence="2" id="KW-0040">ANK repeat</keyword>
<evidence type="ECO:0000256" key="2">
    <source>
        <dbReference type="PROSITE-ProRule" id="PRU00023"/>
    </source>
</evidence>
<dbReference type="Pfam" id="PF24883">
    <property type="entry name" value="NPHP3_N"/>
    <property type="match status" value="1"/>
</dbReference>
<dbReference type="InterPro" id="IPR054471">
    <property type="entry name" value="GPIID_WHD"/>
</dbReference>
<name>A0A9P5BL10_9HYPO</name>
<reference evidence="5" key="1">
    <citation type="submission" date="2020-01" db="EMBL/GenBank/DDBJ databases">
        <title>Identification and distribution of gene clusters putatively required for synthesis of sphingolipid metabolism inhibitors in phylogenetically diverse species of the filamentous fungus Fusarium.</title>
        <authorList>
            <person name="Kim H.-S."/>
            <person name="Busman M."/>
            <person name="Brown D.W."/>
            <person name="Divon H."/>
            <person name="Uhlig S."/>
            <person name="Proctor R.H."/>
        </authorList>
    </citation>
    <scope>NUCLEOTIDE SEQUENCE</scope>
    <source>
        <strain evidence="5">NRRL 31653</strain>
    </source>
</reference>
<feature type="domain" description="Nephrocystin 3-like N-terminal" evidence="4">
    <location>
        <begin position="43"/>
        <end position="199"/>
    </location>
</feature>
<accession>A0A9P5BL10</accession>
<dbReference type="InterPro" id="IPR027417">
    <property type="entry name" value="P-loop_NTPase"/>
</dbReference>
<evidence type="ECO:0000256" key="1">
    <source>
        <dbReference type="ARBA" id="ARBA00022737"/>
    </source>
</evidence>
<gene>
    <name evidence="5" type="ORF">FAGAP_436</name>
</gene>
<dbReference type="PROSITE" id="PS50088">
    <property type="entry name" value="ANK_REPEAT"/>
    <property type="match status" value="3"/>
</dbReference>
<dbReference type="PANTHER" id="PTHR10039">
    <property type="entry name" value="AMELOGENIN"/>
    <property type="match status" value="1"/>
</dbReference>
<dbReference type="SUPFAM" id="SSF48403">
    <property type="entry name" value="Ankyrin repeat"/>
    <property type="match status" value="1"/>
</dbReference>
<evidence type="ECO:0000313" key="5">
    <source>
        <dbReference type="EMBL" id="KAF4503282.1"/>
    </source>
</evidence>
<dbReference type="SMART" id="SM00248">
    <property type="entry name" value="ANK"/>
    <property type="match status" value="5"/>
</dbReference>
<dbReference type="EMBL" id="LUFC02000028">
    <property type="protein sequence ID" value="KAF4503282.1"/>
    <property type="molecule type" value="Genomic_DNA"/>
</dbReference>
<comment type="caution">
    <text evidence="5">The sequence shown here is derived from an EMBL/GenBank/DDBJ whole genome shotgun (WGS) entry which is preliminary data.</text>
</comment>
<dbReference type="InterPro" id="IPR036770">
    <property type="entry name" value="Ankyrin_rpt-contain_sf"/>
</dbReference>
<feature type="domain" description="GPI inositol-deacylase winged helix" evidence="3">
    <location>
        <begin position="345"/>
        <end position="417"/>
    </location>
</feature>
<evidence type="ECO:0000313" key="6">
    <source>
        <dbReference type="Proteomes" id="UP000737391"/>
    </source>
</evidence>
<dbReference type="OrthoDB" id="20872at2759"/>
<dbReference type="Pfam" id="PF00023">
    <property type="entry name" value="Ank"/>
    <property type="match status" value="1"/>
</dbReference>
<proteinExistence type="predicted"/>
<dbReference type="AlphaFoldDB" id="A0A9P5BL10"/>
<feature type="repeat" description="ANK" evidence="2">
    <location>
        <begin position="516"/>
        <end position="548"/>
    </location>
</feature>
<dbReference type="InterPro" id="IPR056884">
    <property type="entry name" value="NPHP3-like_N"/>
</dbReference>
<feature type="repeat" description="ANK" evidence="2">
    <location>
        <begin position="457"/>
        <end position="481"/>
    </location>
</feature>
<dbReference type="Gene3D" id="1.25.40.20">
    <property type="entry name" value="Ankyrin repeat-containing domain"/>
    <property type="match status" value="1"/>
</dbReference>
<evidence type="ECO:0000259" key="4">
    <source>
        <dbReference type="Pfam" id="PF24883"/>
    </source>
</evidence>
<organism evidence="5 6">
    <name type="scientific">Fusarium agapanthi</name>
    <dbReference type="NCBI Taxonomy" id="1803897"/>
    <lineage>
        <taxon>Eukaryota</taxon>
        <taxon>Fungi</taxon>
        <taxon>Dikarya</taxon>
        <taxon>Ascomycota</taxon>
        <taxon>Pezizomycotina</taxon>
        <taxon>Sordariomycetes</taxon>
        <taxon>Hypocreomycetidae</taxon>
        <taxon>Hypocreales</taxon>
        <taxon>Nectriaceae</taxon>
        <taxon>Fusarium</taxon>
        <taxon>Fusarium fujikuroi species complex</taxon>
    </lineage>
</organism>
<feature type="repeat" description="ANK" evidence="2">
    <location>
        <begin position="549"/>
        <end position="581"/>
    </location>
</feature>
<sequence length="731" mass="81744">MAPEPIPSTLEDVIKKCQDALFVSHPDIDRANIADTKGTRAPGTCEWVLVNAECQAWLDKKFSLFWISGGPGTGKTVMSLFHSGQVEKRCRDTDDHFLFYFCRFQYESYNKPEKLLRSLTYQLLHFSTDMIKIHEVSTYLDTPEKAKIALSSPECLWKILKILLSQSGLSTIYGIIDRIDECDSSDVLVSKFRDYCTSPTGRNGPLKLALIGRDVDILGKPVQSRSRELSPAATPNTNSVEVDTVDEFQGIKLDSDHQEHINDDIATFTRWSLEPLQRIQGFGAIHSQIQKALLQRAGGTFLWVSLVILELSKKRTCLQISETAQSIPVDLYPIFGRMLHQIDPKYRHVSANIFKWLATAMRPLTLHELASAVGSGIEGMADRIAICQPLLTLDDDRVLFVHQSTREYLHRGQPDADHVAELFQRDQLSAELRSAYELFNYARWKKWVNADDIIAIPLEYAVRGGCEDAVRFLLDHGADVDGGKISASWVAAKRGAGSILQILLEYGAKITKNRLFDRSLLITAAREGFINLVQILLDHGADVNIRNDENETALILAARFAHEDLVMFLLEHGSHFDVADFRVWLRQTARILGSRWSTKVVPTLLNCVADICWGGEDGGRLLNLAPRFADCEMVAVCLTMGADVNWKHSNSRTALVEAVLGCNTLGPKASEIYVKNRPRYAYKKSPGMTVERRSAIVTFLLDHVADINLCAETYDGLLLPPLVATAIQGNT</sequence>
<dbReference type="Pfam" id="PF12796">
    <property type="entry name" value="Ank_2"/>
    <property type="match status" value="1"/>
</dbReference>
<dbReference type="Proteomes" id="UP000737391">
    <property type="component" value="Unassembled WGS sequence"/>
</dbReference>
<dbReference type="InterPro" id="IPR002110">
    <property type="entry name" value="Ankyrin_rpt"/>
</dbReference>
<evidence type="ECO:0000259" key="3">
    <source>
        <dbReference type="Pfam" id="PF22939"/>
    </source>
</evidence>
<dbReference type="PROSITE" id="PS50297">
    <property type="entry name" value="ANK_REP_REGION"/>
    <property type="match status" value="3"/>
</dbReference>
<dbReference type="Gene3D" id="3.40.50.300">
    <property type="entry name" value="P-loop containing nucleotide triphosphate hydrolases"/>
    <property type="match status" value="1"/>
</dbReference>
<dbReference type="Pfam" id="PF22939">
    <property type="entry name" value="WHD_GPIID"/>
    <property type="match status" value="1"/>
</dbReference>